<keyword evidence="5 7" id="KW-0472">Membrane</keyword>
<evidence type="ECO:0000256" key="5">
    <source>
        <dbReference type="ARBA" id="ARBA00023136"/>
    </source>
</evidence>
<evidence type="ECO:0000256" key="2">
    <source>
        <dbReference type="ARBA" id="ARBA00006434"/>
    </source>
</evidence>
<dbReference type="Gene3D" id="1.20.1730.10">
    <property type="entry name" value="Sodium/glucose cotransporter"/>
    <property type="match status" value="1"/>
</dbReference>
<dbReference type="GO" id="GO:0005886">
    <property type="term" value="C:plasma membrane"/>
    <property type="evidence" value="ECO:0007669"/>
    <property type="project" value="TreeGrafter"/>
</dbReference>
<dbReference type="PANTHER" id="PTHR11819:SF195">
    <property type="entry name" value="SODIUM_GLUCOSE COTRANSPORTER 4"/>
    <property type="match status" value="1"/>
</dbReference>
<dbReference type="OrthoDB" id="6132759at2759"/>
<gene>
    <name evidence="8" type="ORF">OCBIM_22032303mg</name>
</gene>
<dbReference type="InterPro" id="IPR001734">
    <property type="entry name" value="Na/solute_symporter"/>
</dbReference>
<proteinExistence type="inferred from homology"/>
<evidence type="ECO:0000256" key="6">
    <source>
        <dbReference type="RuleBase" id="RU362091"/>
    </source>
</evidence>
<dbReference type="PROSITE" id="PS50283">
    <property type="entry name" value="NA_SOLUT_SYMP_3"/>
    <property type="match status" value="1"/>
</dbReference>
<sequence length="130" mass="14477">MLYIYIYVQSSRKNRSSTSGYFMAGRNMSWMPVGASLFASNIGSIHFIGLAGSGAAAGIAVGVFEINAMFVLLLMGYIFLPVYISAGIYTMPEYLKLRFGGRRIQLCMAILSIIVYVFTKISILVFRLWM</sequence>
<keyword evidence="4 7" id="KW-1133">Transmembrane helix</keyword>
<dbReference type="Pfam" id="PF00474">
    <property type="entry name" value="SSF"/>
    <property type="match status" value="1"/>
</dbReference>
<evidence type="ECO:0000256" key="7">
    <source>
        <dbReference type="SAM" id="Phobius"/>
    </source>
</evidence>
<organism evidence="8">
    <name type="scientific">Octopus bimaculoides</name>
    <name type="common">California two-spotted octopus</name>
    <dbReference type="NCBI Taxonomy" id="37653"/>
    <lineage>
        <taxon>Eukaryota</taxon>
        <taxon>Metazoa</taxon>
        <taxon>Spiralia</taxon>
        <taxon>Lophotrochozoa</taxon>
        <taxon>Mollusca</taxon>
        <taxon>Cephalopoda</taxon>
        <taxon>Coleoidea</taxon>
        <taxon>Octopodiformes</taxon>
        <taxon>Octopoda</taxon>
        <taxon>Incirrata</taxon>
        <taxon>Octopodidae</taxon>
        <taxon>Octopus</taxon>
    </lineage>
</organism>
<evidence type="ECO:0000256" key="3">
    <source>
        <dbReference type="ARBA" id="ARBA00022692"/>
    </source>
</evidence>
<feature type="transmembrane region" description="Helical" evidence="7">
    <location>
        <begin position="103"/>
        <end position="126"/>
    </location>
</feature>
<evidence type="ECO:0000256" key="1">
    <source>
        <dbReference type="ARBA" id="ARBA00004141"/>
    </source>
</evidence>
<reference evidence="8" key="1">
    <citation type="submission" date="2015-07" db="EMBL/GenBank/DDBJ databases">
        <title>MeaNS - Measles Nucleotide Surveillance Program.</title>
        <authorList>
            <person name="Tran T."/>
            <person name="Druce J."/>
        </authorList>
    </citation>
    <scope>NUCLEOTIDE SEQUENCE</scope>
    <source>
        <strain evidence="8">UCB-OBI-ISO-001</strain>
        <tissue evidence="8">Gonad</tissue>
    </source>
</reference>
<protein>
    <submittedName>
        <fullName evidence="8">Uncharacterized protein</fullName>
    </submittedName>
</protein>
<dbReference type="PANTHER" id="PTHR11819">
    <property type="entry name" value="SOLUTE CARRIER FAMILY 5"/>
    <property type="match status" value="1"/>
</dbReference>
<feature type="transmembrane region" description="Helical" evidence="7">
    <location>
        <begin position="71"/>
        <end position="91"/>
    </location>
</feature>
<comment type="similarity">
    <text evidence="2 6">Belongs to the sodium:solute symporter (SSF) (TC 2.A.21) family.</text>
</comment>
<accession>A0A0L8I6I4</accession>
<dbReference type="AlphaFoldDB" id="A0A0L8I6I4"/>
<dbReference type="GO" id="GO:0005412">
    <property type="term" value="F:D-glucose:sodium symporter activity"/>
    <property type="evidence" value="ECO:0007669"/>
    <property type="project" value="TreeGrafter"/>
</dbReference>
<name>A0A0L8I6I4_OCTBM</name>
<feature type="transmembrane region" description="Helical" evidence="7">
    <location>
        <begin position="45"/>
        <end position="64"/>
    </location>
</feature>
<evidence type="ECO:0000256" key="4">
    <source>
        <dbReference type="ARBA" id="ARBA00022989"/>
    </source>
</evidence>
<evidence type="ECO:0000313" key="8">
    <source>
        <dbReference type="EMBL" id="KOF97019.1"/>
    </source>
</evidence>
<dbReference type="EMBL" id="KQ416428">
    <property type="protein sequence ID" value="KOF97019.1"/>
    <property type="molecule type" value="Genomic_DNA"/>
</dbReference>
<dbReference type="STRING" id="37653.A0A0L8I6I4"/>
<comment type="subcellular location">
    <subcellularLocation>
        <location evidence="1">Membrane</location>
        <topology evidence="1">Multi-pass membrane protein</topology>
    </subcellularLocation>
</comment>
<keyword evidence="3 7" id="KW-0812">Transmembrane</keyword>
<dbReference type="InterPro" id="IPR038377">
    <property type="entry name" value="Na/Glc_symporter_sf"/>
</dbReference>